<gene>
    <name evidence="8" type="ORF">PG996_015701</name>
</gene>
<dbReference type="PANTHER" id="PTHR23502">
    <property type="entry name" value="MAJOR FACILITATOR SUPERFAMILY"/>
    <property type="match status" value="1"/>
</dbReference>
<name>A0ABR1TM39_9PEZI</name>
<evidence type="ECO:0000256" key="3">
    <source>
        <dbReference type="ARBA" id="ARBA00022692"/>
    </source>
</evidence>
<keyword evidence="9" id="KW-1185">Reference proteome</keyword>
<evidence type="ECO:0000256" key="4">
    <source>
        <dbReference type="ARBA" id="ARBA00022989"/>
    </source>
</evidence>
<comment type="caution">
    <text evidence="8">The sequence shown here is derived from an EMBL/GenBank/DDBJ whole genome shotgun (WGS) entry which is preliminary data.</text>
</comment>
<sequence length="360" mass="39304">MAHLRPHIRFGAKEAWKTRSPLRTLFPAAAAYKPTTSSGGGSGPAPDDDGLFYSVANIRLWTLAVSHPLGGDLNSPSSYVFGPESPWSVQARRTSTSSMGLGSWRDFHERRRPVGTSWLSLSSGSPTGHGAGDLPSYSEKEAPRVVVETTEISAGRTEQPEEPYLIFNYRQKWLLIVATGALAFFAGLSSNIYFPAQDEIARVAGRSDCPGLVSDRALAQNLGSRSIFIFLLIGTAALLVAVALYLPETLRTIAGNGSLRLSGVYQPWMRRFKEPEYTRDPGPKAANRLTSRTVLAPLMLLFEKDILSGLLFSGLAFTSWGLLTATTTPMFERTFRLDEMLIGLCFLPNGKQTLTSRLAQ</sequence>
<evidence type="ECO:0000313" key="8">
    <source>
        <dbReference type="EMBL" id="KAK8047637.1"/>
    </source>
</evidence>
<evidence type="ECO:0000256" key="6">
    <source>
        <dbReference type="SAM" id="MobiDB-lite"/>
    </source>
</evidence>
<evidence type="ECO:0000256" key="2">
    <source>
        <dbReference type="ARBA" id="ARBA00022448"/>
    </source>
</evidence>
<protein>
    <submittedName>
        <fullName evidence="8">Major facilitator superfamily transporter</fullName>
    </submittedName>
</protein>
<keyword evidence="4 7" id="KW-1133">Transmembrane helix</keyword>
<feature type="transmembrane region" description="Helical" evidence="7">
    <location>
        <begin position="226"/>
        <end position="246"/>
    </location>
</feature>
<keyword evidence="3 7" id="KW-0812">Transmembrane</keyword>
<dbReference type="PANTHER" id="PTHR23502:SF51">
    <property type="entry name" value="QUINIDINE RESISTANCE PROTEIN 1-RELATED"/>
    <property type="match status" value="1"/>
</dbReference>
<keyword evidence="2" id="KW-0813">Transport</keyword>
<dbReference type="InterPro" id="IPR036259">
    <property type="entry name" value="MFS_trans_sf"/>
</dbReference>
<accession>A0ABR1TM39</accession>
<evidence type="ECO:0000256" key="1">
    <source>
        <dbReference type="ARBA" id="ARBA00004141"/>
    </source>
</evidence>
<organism evidence="8 9">
    <name type="scientific">Apiospora saccharicola</name>
    <dbReference type="NCBI Taxonomy" id="335842"/>
    <lineage>
        <taxon>Eukaryota</taxon>
        <taxon>Fungi</taxon>
        <taxon>Dikarya</taxon>
        <taxon>Ascomycota</taxon>
        <taxon>Pezizomycotina</taxon>
        <taxon>Sordariomycetes</taxon>
        <taxon>Xylariomycetidae</taxon>
        <taxon>Amphisphaeriales</taxon>
        <taxon>Apiosporaceae</taxon>
        <taxon>Apiospora</taxon>
    </lineage>
</organism>
<feature type="transmembrane region" description="Helical" evidence="7">
    <location>
        <begin position="173"/>
        <end position="194"/>
    </location>
</feature>
<reference evidence="8 9" key="1">
    <citation type="submission" date="2023-01" db="EMBL/GenBank/DDBJ databases">
        <title>Analysis of 21 Apiospora genomes using comparative genomics revels a genus with tremendous synthesis potential of carbohydrate active enzymes and secondary metabolites.</title>
        <authorList>
            <person name="Sorensen T."/>
        </authorList>
    </citation>
    <scope>NUCLEOTIDE SEQUENCE [LARGE SCALE GENOMIC DNA]</scope>
    <source>
        <strain evidence="8 9">CBS 83171</strain>
    </source>
</reference>
<dbReference type="Proteomes" id="UP001446871">
    <property type="component" value="Unassembled WGS sequence"/>
</dbReference>
<evidence type="ECO:0000256" key="5">
    <source>
        <dbReference type="ARBA" id="ARBA00023136"/>
    </source>
</evidence>
<comment type="subcellular location">
    <subcellularLocation>
        <location evidence="1">Membrane</location>
        <topology evidence="1">Multi-pass membrane protein</topology>
    </subcellularLocation>
</comment>
<evidence type="ECO:0000313" key="9">
    <source>
        <dbReference type="Proteomes" id="UP001446871"/>
    </source>
</evidence>
<evidence type="ECO:0000256" key="7">
    <source>
        <dbReference type="SAM" id="Phobius"/>
    </source>
</evidence>
<proteinExistence type="predicted"/>
<dbReference type="SUPFAM" id="SSF103473">
    <property type="entry name" value="MFS general substrate transporter"/>
    <property type="match status" value="1"/>
</dbReference>
<dbReference type="EMBL" id="JAQQWM010000009">
    <property type="protein sequence ID" value="KAK8047637.1"/>
    <property type="molecule type" value="Genomic_DNA"/>
</dbReference>
<keyword evidence="5 7" id="KW-0472">Membrane</keyword>
<feature type="transmembrane region" description="Helical" evidence="7">
    <location>
        <begin position="306"/>
        <end position="326"/>
    </location>
</feature>
<feature type="region of interest" description="Disordered" evidence="6">
    <location>
        <begin position="118"/>
        <end position="137"/>
    </location>
</feature>